<dbReference type="InterPro" id="IPR045619">
    <property type="entry name" value="DUF6443"/>
</dbReference>
<keyword evidence="2" id="KW-0732">Signal</keyword>
<feature type="domain" description="DUF6443" evidence="4">
    <location>
        <begin position="395"/>
        <end position="522"/>
    </location>
</feature>
<evidence type="ECO:0000259" key="4">
    <source>
        <dbReference type="Pfam" id="PF20041"/>
    </source>
</evidence>
<accession>A0ABW9RKP6</accession>
<feature type="chain" id="PRO_5046795928" description="RHS repeat protein" evidence="2">
    <location>
        <begin position="28"/>
        <end position="982"/>
    </location>
</feature>
<gene>
    <name evidence="5" type="ORF">E1163_05610</name>
</gene>
<evidence type="ECO:0008006" key="7">
    <source>
        <dbReference type="Google" id="ProtNLM"/>
    </source>
</evidence>
<dbReference type="InterPro" id="IPR044023">
    <property type="entry name" value="Ig_7"/>
</dbReference>
<name>A0ABW9RKP6_9BACT</name>
<evidence type="ECO:0000313" key="5">
    <source>
        <dbReference type="EMBL" id="MTI24417.1"/>
    </source>
</evidence>
<feature type="domain" description="Ig-like" evidence="3">
    <location>
        <begin position="227"/>
        <end position="299"/>
    </location>
</feature>
<sequence>MIIFRLSYIKVLLIATLVTLSFSSAQSQTKGESTETEHAAPPPPPDDGGGGDGGGSTKPPSAPPNPTASTNYCGNKTLTRSGTPPAGIKWYWQTSSSGTSKTHETASYTARSSGTYYLRAFDFGSNLWSTFSGSVTVTVRANPSAPSVPTLEGCNNDILRRGTPPSGVTWYWQGTNSSGTSQADASATYRATTTGTYYLRSRTSSCWGSSVSKYVVVAPSPGEVSVNNTKRFGEGYLNLTASTPNAVKYNWYSSATATTPLASVDKSWKNIFSQSATYYVAGVGSNGCDGPRTPVQVVIYERPKVLPVGNSTLDLAQTTVTLTTNQSFDTYQWYDQYGPIEGEESRTLEVTKEGHYAVKVTRAGVSGYDISDYYLVRHALEEENRSYKYTVTIKKEGIKNEAEVMALPAGDKVESLVFYDGMGRPEQAIYYGENDNHIVKTYEYDASGRETTSWLPYVTDTRPEKFVTDWKSKVGQYYQGQTNSPFVRKNVDNSPRSALRESGFVGDDWQPGSDNTLKYSYTFTDGSEGLFRFTVDGGLVLFNTYGAGELHKVAVYDEEGHRYFRFDDAEGHTVLTRKPVGEQSSETWADTYYVYDRYGNLRYVLPPEAVKEIGTPAAPFTPSQDLLDRWTFQYKYDHLDRPAEARVPGADWVYLVYDDRDRVVLSQDGNQRKAGVWTFAKYDVYDRPIATGKYVPASTMDQSAMQGHVDAHYLEAPRSTRHEEFDPGSGLHGYTDRSFPTGVAADDYYTVNYYDDYGFKALPGFGPAYDYDPAQLGTESCAQGEYTYPTLANNQVKGLLTGSKTQLMDGAGTWLHSTIYYDDQYRAIQSVADNHVGKERRSSLYSFAGLVLATYTSYEENNDVVGIKRRYTYDYSGRLVQGYHELYTNDQAQGEVLLAENKYNELGELEEKNLHVEGGISRQSIDYRYNIRGWLKSINSSHLDLVTGQNENDDHKDLFGMELYHNEPLIFNNQSSNGAPQE</sequence>
<feature type="compositionally biased region" description="Gly residues" evidence="1">
    <location>
        <begin position="47"/>
        <end position="56"/>
    </location>
</feature>
<organism evidence="5 6">
    <name type="scientific">Fulvivirga kasyanovii</name>
    <dbReference type="NCBI Taxonomy" id="396812"/>
    <lineage>
        <taxon>Bacteria</taxon>
        <taxon>Pseudomonadati</taxon>
        <taxon>Bacteroidota</taxon>
        <taxon>Cytophagia</taxon>
        <taxon>Cytophagales</taxon>
        <taxon>Fulvivirgaceae</taxon>
        <taxon>Fulvivirga</taxon>
    </lineage>
</organism>
<dbReference type="Proteomes" id="UP000798808">
    <property type="component" value="Unassembled WGS sequence"/>
</dbReference>
<dbReference type="RefSeq" id="WP_155170373.1">
    <property type="nucleotide sequence ID" value="NZ_BAAAFL010000012.1"/>
</dbReference>
<evidence type="ECO:0000256" key="2">
    <source>
        <dbReference type="SAM" id="SignalP"/>
    </source>
</evidence>
<keyword evidence="6" id="KW-1185">Reference proteome</keyword>
<dbReference type="Pfam" id="PF20041">
    <property type="entry name" value="DUF6443"/>
    <property type="match status" value="1"/>
</dbReference>
<dbReference type="Gene3D" id="2.180.10.10">
    <property type="entry name" value="RHS repeat-associated core"/>
    <property type="match status" value="1"/>
</dbReference>
<evidence type="ECO:0000256" key="1">
    <source>
        <dbReference type="SAM" id="MobiDB-lite"/>
    </source>
</evidence>
<protein>
    <recommendedName>
        <fullName evidence="7">RHS repeat protein</fullName>
    </recommendedName>
</protein>
<dbReference type="Pfam" id="PF19081">
    <property type="entry name" value="Ig_7"/>
    <property type="match status" value="1"/>
</dbReference>
<proteinExistence type="predicted"/>
<dbReference type="EMBL" id="SMLW01000411">
    <property type="protein sequence ID" value="MTI24417.1"/>
    <property type="molecule type" value="Genomic_DNA"/>
</dbReference>
<evidence type="ECO:0000313" key="6">
    <source>
        <dbReference type="Proteomes" id="UP000798808"/>
    </source>
</evidence>
<feature type="region of interest" description="Disordered" evidence="1">
    <location>
        <begin position="28"/>
        <end position="78"/>
    </location>
</feature>
<reference evidence="5 6" key="1">
    <citation type="submission" date="2019-02" db="EMBL/GenBank/DDBJ databases">
        <authorList>
            <person name="Goldberg S.R."/>
            <person name="Haltli B.A."/>
            <person name="Correa H."/>
            <person name="Russell K.G."/>
        </authorList>
    </citation>
    <scope>NUCLEOTIDE SEQUENCE [LARGE SCALE GENOMIC DNA]</scope>
    <source>
        <strain evidence="5 6">JCM 16186</strain>
    </source>
</reference>
<feature type="signal peptide" evidence="2">
    <location>
        <begin position="1"/>
        <end position="27"/>
    </location>
</feature>
<comment type="caution">
    <text evidence="5">The sequence shown here is derived from an EMBL/GenBank/DDBJ whole genome shotgun (WGS) entry which is preliminary data.</text>
</comment>
<evidence type="ECO:0000259" key="3">
    <source>
        <dbReference type="Pfam" id="PF19081"/>
    </source>
</evidence>